<dbReference type="PANTHER" id="PTHR42693:SF27">
    <property type="entry name" value="ARYLSULFATASE B [PRECURSOR]"/>
    <property type="match status" value="1"/>
</dbReference>
<dbReference type="AlphaFoldDB" id="A0A917ZJC2"/>
<keyword evidence="7" id="KW-1185">Reference proteome</keyword>
<keyword evidence="2" id="KW-0479">Metal-binding</keyword>
<evidence type="ECO:0000259" key="5">
    <source>
        <dbReference type="Pfam" id="PF00884"/>
    </source>
</evidence>
<dbReference type="PROSITE" id="PS00149">
    <property type="entry name" value="SULFATASE_2"/>
    <property type="match status" value="1"/>
</dbReference>
<dbReference type="InterPro" id="IPR000917">
    <property type="entry name" value="Sulfatase_N"/>
</dbReference>
<evidence type="ECO:0000313" key="6">
    <source>
        <dbReference type="EMBL" id="GGO83843.1"/>
    </source>
</evidence>
<dbReference type="Gene3D" id="3.40.720.10">
    <property type="entry name" value="Alkaline Phosphatase, subunit A"/>
    <property type="match status" value="1"/>
</dbReference>
<dbReference type="EMBL" id="BMLT01000007">
    <property type="protein sequence ID" value="GGO83843.1"/>
    <property type="molecule type" value="Genomic_DNA"/>
</dbReference>
<comment type="similarity">
    <text evidence="1">Belongs to the sulfatase family.</text>
</comment>
<dbReference type="Pfam" id="PF00884">
    <property type="entry name" value="Sulfatase"/>
    <property type="match status" value="1"/>
</dbReference>
<dbReference type="GO" id="GO:0046872">
    <property type="term" value="F:metal ion binding"/>
    <property type="evidence" value="ECO:0007669"/>
    <property type="project" value="UniProtKB-KW"/>
</dbReference>
<dbReference type="InterPro" id="IPR024607">
    <property type="entry name" value="Sulfatase_CS"/>
</dbReference>
<sequence>MTKPNFIFIMTDTQATNMVGSYCGQNLRTPNIDRLAKEGVKFERGYTTNPLCTPARAGIFTGIYSHSTGSWTNNLSLSDNVKTMGERFRDLGYRTPYVGKWHLEGHDYFGTGEVGRGWESEYWYDGKNYLDNLTEEEITFWRKGGDTLEKLKSRDVKEDFTWGHRISDRGIDFLKNHDGSDPFLLVLSYDEPHHPYTCPPEFVEPFKDFEYDIGPAGNDDLAGKPAHQREWAEAAPCKYDSAQQVGSKVRFPLYFGCNSYVDYEIGRVLAAAERYAPENTYIIYTSDHGEMMGAHQLWGKGSCSYEEITHIPYIIRPPKTEASGTVVNTPVSHIDLLPTMLDLAGADIPPILHGRSLQPLLGKDAEEPNWDVFLEFNRFEIEHDSFGGFKPLRAIVSGDYKLTINLLSTDELYDLKTDPSEMHNLIDSEEHADIRNAMHERLIDWMYEKRDPFRGPEWERRPWQPKRSLRWMGKFRPRPADGYAPVVRDYDTGLPTKGIKVEFESGSPVIE</sequence>
<dbReference type="Proteomes" id="UP000599578">
    <property type="component" value="Unassembled WGS sequence"/>
</dbReference>
<dbReference type="SUPFAM" id="SSF53649">
    <property type="entry name" value="Alkaline phosphatase-like"/>
    <property type="match status" value="1"/>
</dbReference>
<evidence type="ECO:0000313" key="7">
    <source>
        <dbReference type="Proteomes" id="UP000599578"/>
    </source>
</evidence>
<evidence type="ECO:0000256" key="1">
    <source>
        <dbReference type="ARBA" id="ARBA00008779"/>
    </source>
</evidence>
<dbReference type="GO" id="GO:0004065">
    <property type="term" value="F:arylsulfatase activity"/>
    <property type="evidence" value="ECO:0007669"/>
    <property type="project" value="TreeGrafter"/>
</dbReference>
<reference evidence="6 7" key="1">
    <citation type="journal article" date="2014" name="Int. J. Syst. Evol. Microbiol.">
        <title>Complete genome sequence of Corynebacterium casei LMG S-19264T (=DSM 44701T), isolated from a smear-ripened cheese.</title>
        <authorList>
            <consortium name="US DOE Joint Genome Institute (JGI-PGF)"/>
            <person name="Walter F."/>
            <person name="Albersmeier A."/>
            <person name="Kalinowski J."/>
            <person name="Ruckert C."/>
        </authorList>
    </citation>
    <scope>NUCLEOTIDE SEQUENCE [LARGE SCALE GENOMIC DNA]</scope>
    <source>
        <strain evidence="6 7">CGMCC 1.7286</strain>
    </source>
</reference>
<evidence type="ECO:0000256" key="3">
    <source>
        <dbReference type="ARBA" id="ARBA00022801"/>
    </source>
</evidence>
<feature type="domain" description="Sulfatase N-terminal" evidence="5">
    <location>
        <begin position="4"/>
        <end position="346"/>
    </location>
</feature>
<keyword evidence="3" id="KW-0378">Hydrolase</keyword>
<dbReference type="InterPro" id="IPR017850">
    <property type="entry name" value="Alkaline_phosphatase_core_sf"/>
</dbReference>
<keyword evidence="4" id="KW-0106">Calcium</keyword>
<evidence type="ECO:0000256" key="2">
    <source>
        <dbReference type="ARBA" id="ARBA00022723"/>
    </source>
</evidence>
<dbReference type="PROSITE" id="PS00523">
    <property type="entry name" value="SULFATASE_1"/>
    <property type="match status" value="1"/>
</dbReference>
<dbReference type="RefSeq" id="WP_188861308.1">
    <property type="nucleotide sequence ID" value="NZ_BMLT01000007.1"/>
</dbReference>
<dbReference type="PANTHER" id="PTHR42693">
    <property type="entry name" value="ARYLSULFATASE FAMILY MEMBER"/>
    <property type="match status" value="1"/>
</dbReference>
<organism evidence="6 7">
    <name type="scientific">Marinobacterium nitratireducens</name>
    <dbReference type="NCBI Taxonomy" id="518897"/>
    <lineage>
        <taxon>Bacteria</taxon>
        <taxon>Pseudomonadati</taxon>
        <taxon>Pseudomonadota</taxon>
        <taxon>Gammaproteobacteria</taxon>
        <taxon>Oceanospirillales</taxon>
        <taxon>Oceanospirillaceae</taxon>
        <taxon>Marinobacterium</taxon>
    </lineage>
</organism>
<accession>A0A917ZJC2</accession>
<dbReference type="InterPro" id="IPR050738">
    <property type="entry name" value="Sulfatase"/>
</dbReference>
<evidence type="ECO:0000256" key="4">
    <source>
        <dbReference type="ARBA" id="ARBA00022837"/>
    </source>
</evidence>
<name>A0A917ZJC2_9GAMM</name>
<comment type="caution">
    <text evidence="6">The sequence shown here is derived from an EMBL/GenBank/DDBJ whole genome shotgun (WGS) entry which is preliminary data.</text>
</comment>
<proteinExistence type="inferred from homology"/>
<gene>
    <name evidence="6" type="ORF">GCM10011348_28700</name>
</gene>
<protein>
    <recommendedName>
        <fullName evidence="5">Sulfatase N-terminal domain-containing protein</fullName>
    </recommendedName>
</protein>